<evidence type="ECO:0000256" key="1">
    <source>
        <dbReference type="SAM" id="Coils"/>
    </source>
</evidence>
<evidence type="ECO:0000256" key="2">
    <source>
        <dbReference type="SAM" id="Phobius"/>
    </source>
</evidence>
<proteinExistence type="predicted"/>
<keyword evidence="2" id="KW-0472">Membrane</keyword>
<feature type="coiled-coil region" evidence="1">
    <location>
        <begin position="68"/>
        <end position="96"/>
    </location>
</feature>
<dbReference type="EMBL" id="AB076262">
    <property type="protein sequence ID" value="BAH22131.1"/>
    <property type="molecule type" value="Genomic_DNA"/>
</dbReference>
<feature type="transmembrane region" description="Helical" evidence="2">
    <location>
        <begin position="117"/>
        <end position="150"/>
    </location>
</feature>
<protein>
    <submittedName>
        <fullName evidence="3">Uncharacterized protein</fullName>
    </submittedName>
</protein>
<reference evidence="3" key="1">
    <citation type="journal article" date="2002" name="Microbiology (Mosc.)">
        <title>Evidence of intermolecular recombination between extrachromosomal DNAs in phytoplasma: a trigger for the biological diversity of phytoplasma?</title>
        <authorList>
            <person name="Nishigawa H."/>
            <person name="Oshima K."/>
            <person name="Kakizawa S."/>
            <person name="Jung H.-Y."/>
            <person name="Kuboyama T."/>
            <person name="Miyata S."/>
            <person name="Ugaki M."/>
            <person name="Namba S."/>
        </authorList>
    </citation>
    <scope>NUCLEOTIDE SEQUENCE</scope>
    <source>
        <strain evidence="3">Onion yellows</strain>
    </source>
</reference>
<name>B9A0T1_ONYPH</name>
<accession>B9A0T1</accession>
<feature type="transmembrane region" description="Helical" evidence="2">
    <location>
        <begin position="7"/>
        <end position="28"/>
    </location>
</feature>
<keyword evidence="1" id="KW-0175">Coiled coil</keyword>
<keyword evidence="2" id="KW-0812">Transmembrane</keyword>
<evidence type="ECO:0000313" key="3">
    <source>
        <dbReference type="EMBL" id="BAH22131.1"/>
    </source>
</evidence>
<sequence length="152" mass="17241">MNNKKRKIILIVLVVFISIILLILLFLLGLRLPKLFKSIQDKNKVETQSQYQTQYIHDTNKVNNIIGLINALKHLKQLKESKNKEQNKEQKKQEEAQYQFDWNSNYDNDDNKLVKDIAVVSLTIGAGVISCVVLTPIFASVGPIAAPLALLL</sequence>
<keyword evidence="2" id="KW-1133">Transmembrane helix</keyword>
<organism evidence="3">
    <name type="scientific">Onion yellows phytoplasma</name>
    <dbReference type="NCBI Taxonomy" id="100379"/>
    <lineage>
        <taxon>Bacteria</taxon>
        <taxon>Bacillati</taxon>
        <taxon>Mycoplasmatota</taxon>
        <taxon>Mollicutes</taxon>
        <taxon>Acholeplasmatales</taxon>
        <taxon>Acholeplasmataceae</taxon>
        <taxon>Candidatus Phytoplasma</taxon>
        <taxon>16SrI (Aster yellows group)</taxon>
    </lineage>
</organism>
<dbReference type="AlphaFoldDB" id="B9A0T1"/>